<evidence type="ECO:0000313" key="11">
    <source>
        <dbReference type="Proteomes" id="UP000240325"/>
    </source>
</evidence>
<dbReference type="PANTHER" id="PTHR10322:SF23">
    <property type="entry name" value="DNA POLYMERASE DELTA CATALYTIC SUBUNIT"/>
    <property type="match status" value="1"/>
</dbReference>
<dbReference type="InterPro" id="IPR006133">
    <property type="entry name" value="DNA-dir_DNA_pol_B_exonuc"/>
</dbReference>
<dbReference type="NCBIfam" id="TIGR01443">
    <property type="entry name" value="intein_Cterm"/>
    <property type="match status" value="1"/>
</dbReference>
<name>A0A2H4UV00_9VIRU</name>
<dbReference type="GO" id="GO:0006287">
    <property type="term" value="P:base-excision repair, gap-filling"/>
    <property type="evidence" value="ECO:0007669"/>
    <property type="project" value="TreeGrafter"/>
</dbReference>
<sequence>MATCESNNFIFQVLDWDFTHKEVDEDKRYYVIQMFGKTKDQKTVYVEFTDFKPFFYIRINPTWTNTVIQTLIEEIKKNMKKKMDEEDEDGNMKWKNVGDGLISTNVVEAEKFLGFTAGKKFKFLQLNFDDYEIMKKCEYACKRIYKLPMVKYVIKLEIFESNILPLIRFMHIRGLDAVGWVSIPIDKLISNTYQKSCCDINYRTKWNNVSKVDDVTISKFDILSFDIECTSTDGSFPQADRDGDKVIQIGATFSRFGESECYKRYLLALNETDVVEDCEVQWYEKEEELLLAFTKLLRQTNPDIITGYNICGFDFLYLHKRAEYLSKKMQPSEGNKFLRSFEKMSRINNEVCEWKEAKLSSSALGDNILKYYKMTGRVIIDLMKVAQRDYKLSSYKLDYVAANFIKENIVNLLCDNAKSKDGKCEYKLETKNTFGLQNGNFITIIYSDGTGAIDEKYNEGEKFQIYNLQQKSFCIKGNIDTSEFMGKGYKIFWSQVKDDIKARDIFKLFKQTPQDRAIIAKYCVMDCELCNKLMTKLQIITNNVGMANVCNVPLSYLFLRGQGVKIFSLVAKKCREKNFIIPVIQKKKIFENKDNDNKDKPQNQVYKKKLNDCDELDEKQLDKLVYELSNKTNKKNEEVGNDEEDEGYEGAIVFEPIAGVYLEPIPVLDFASLYPSAMILRNLSHEMFVNDPMYDNLHGYRYHTIWYKKNNGETVTCKFAEKRDGTKGIIPEILMYLLTTRKKYKKMMNDTSDPFIYSIYDGLQQAYKVTSNSLYGQTGGTHSPICLKEIAASTTATGREMLQFSKYFIENIFSKTINLALSDKEQYYKLMNETFLYHPTSYVVKDNKNEDITIHVNTDEYDKINDKKFIKNSIGYEVSYEFPNEKKIIDELKAEKKSISWENILTKMNYIDEWNKLIKWVNDVVFKLPIEQRHLIKNNLSKIGKITKKLNIVNIFDSIDVSDDVLEYFKTNLTILIDNSGYDNKQQFFDKFYCFANELLEGYSIDAKIIYGDSVTGDTPLLLLNKKNEIVIKTVNSIGNVWKNDIYHDEKFIDDNIDYKVWTEKGWSKIKKVIKHRTNKKIYEVFTHSGCVKVTEDHSLLNKNGEMIKPTVCDIGTELLHSFPNIEKKYDDISYNDLQLYRMYHENEKFIIKSQIQAQHLYYLLSTFRLNGTKCENIRIEKQEDNYVIYKGNTEDTENKDKITSIQEVKYNEIDVYDLETENHHFQAGIGNIIVHNTDSVFFCSHIKNNETGELLKNKHALYIGIRLGIWASICISTLLPAPMAQEYEKVLWPFIIQGKKRYVGNLYEKDPDHFKQKSMGIELKRRDNAPIVKTVSAGIIDQILNKLSPEGAFEFTKDILNKIIFKQFKIDKFIITKTLKGNALTKKEREEEQKKPKEQRVYVDRTRIVHAVLADRMADRDPGNRPLSNDRIPYAYIITKFEPELQGDRVETPDYIVENNLELDFLFYITNQIMKPALKFLDLITTNAHGLFKEYIIREENRKNNILPITYYSKNNIEENVDEFIKNNVNDDIIIKKIKKKTQKKKSKKIEANTNTNSIKDSKSLLDGF</sequence>
<evidence type="ECO:0000259" key="9">
    <source>
        <dbReference type="SMART" id="SM00305"/>
    </source>
</evidence>
<dbReference type="InterPro" id="IPR006134">
    <property type="entry name" value="DNA-dir_DNA_pol_B_multi_dom"/>
</dbReference>
<organism evidence="10">
    <name type="scientific">Bodo saltans virus</name>
    <dbReference type="NCBI Taxonomy" id="2024608"/>
    <lineage>
        <taxon>Viruses</taxon>
        <taxon>Varidnaviria</taxon>
        <taxon>Bamfordvirae</taxon>
        <taxon>Nucleocytoviricota</taxon>
        <taxon>Megaviricetes</taxon>
        <taxon>Imitervirales</taxon>
        <taxon>Mimiviridae</taxon>
        <taxon>Klosneuvirinae</taxon>
        <taxon>Theiavirus</taxon>
        <taxon>Theiavirus salishense</taxon>
    </lineage>
</organism>
<evidence type="ECO:0000256" key="3">
    <source>
        <dbReference type="ARBA" id="ARBA00022679"/>
    </source>
</evidence>
<dbReference type="Gene3D" id="2.170.16.10">
    <property type="entry name" value="Hedgehog/Intein (Hint) domain"/>
    <property type="match status" value="1"/>
</dbReference>
<dbReference type="SUPFAM" id="SSF53098">
    <property type="entry name" value="Ribonuclease H-like"/>
    <property type="match status" value="1"/>
</dbReference>
<keyword evidence="3" id="KW-0808">Transferase</keyword>
<dbReference type="Pfam" id="PF00136">
    <property type="entry name" value="DNA_pol_B"/>
    <property type="match status" value="2"/>
</dbReference>
<accession>A0A2H4UV00</accession>
<dbReference type="SUPFAM" id="SSF51294">
    <property type="entry name" value="Hedgehog/intein (Hint) domain"/>
    <property type="match status" value="1"/>
</dbReference>
<dbReference type="Pfam" id="PF03104">
    <property type="entry name" value="DNA_pol_B_exo1"/>
    <property type="match status" value="1"/>
</dbReference>
<dbReference type="EMBL" id="MF782455">
    <property type="protein sequence ID" value="ATZ80752.1"/>
    <property type="molecule type" value="Genomic_DNA"/>
</dbReference>
<dbReference type="PANTHER" id="PTHR10322">
    <property type="entry name" value="DNA POLYMERASE CATALYTIC SUBUNIT"/>
    <property type="match status" value="1"/>
</dbReference>
<keyword evidence="6" id="KW-1194">Viral DNA replication</keyword>
<protein>
    <recommendedName>
        <fullName evidence="2">DNA-directed DNA polymerase</fullName>
        <ecNumber evidence="2">2.7.7.7</ecNumber>
    </recommendedName>
</protein>
<dbReference type="InterPro" id="IPR012337">
    <property type="entry name" value="RNaseH-like_sf"/>
</dbReference>
<dbReference type="Gene3D" id="1.10.132.60">
    <property type="entry name" value="DNA polymerase family B, C-terminal domain"/>
    <property type="match status" value="1"/>
</dbReference>
<dbReference type="GO" id="GO:0000166">
    <property type="term" value="F:nucleotide binding"/>
    <property type="evidence" value="ECO:0007669"/>
    <property type="project" value="InterPro"/>
</dbReference>
<dbReference type="InterPro" id="IPR042087">
    <property type="entry name" value="DNA_pol_B_thumb"/>
</dbReference>
<gene>
    <name evidence="10" type="ORF">BMW23_0706</name>
</gene>
<dbReference type="Proteomes" id="UP000240325">
    <property type="component" value="Segment"/>
</dbReference>
<dbReference type="InterPro" id="IPR036844">
    <property type="entry name" value="Hint_dom_sf"/>
</dbReference>
<dbReference type="InterPro" id="IPR036397">
    <property type="entry name" value="RNaseH_sf"/>
</dbReference>
<dbReference type="PROSITE" id="PS50818">
    <property type="entry name" value="INTEIN_C_TER"/>
    <property type="match status" value="1"/>
</dbReference>
<dbReference type="Gene3D" id="1.10.287.690">
    <property type="entry name" value="Helix hairpin bin"/>
    <property type="match status" value="1"/>
</dbReference>
<dbReference type="InterPro" id="IPR023211">
    <property type="entry name" value="DNA_pol_palm_dom_sf"/>
</dbReference>
<keyword evidence="6" id="KW-0235">DNA replication</keyword>
<proteinExistence type="inferred from homology"/>
<dbReference type="InterPro" id="IPR050240">
    <property type="entry name" value="DNA_pol_type-B"/>
</dbReference>
<feature type="domain" description="Hint" evidence="9">
    <location>
        <begin position="1195"/>
        <end position="1243"/>
    </location>
</feature>
<comment type="similarity">
    <text evidence="1">Belongs to the DNA polymerase type-B family.</text>
</comment>
<dbReference type="InterPro" id="IPR003586">
    <property type="entry name" value="Hint_dom_C"/>
</dbReference>
<keyword evidence="5" id="KW-0239">DNA-directed DNA polymerase</keyword>
<dbReference type="GO" id="GO:0003887">
    <property type="term" value="F:DNA-directed DNA polymerase activity"/>
    <property type="evidence" value="ECO:0007669"/>
    <property type="project" value="UniProtKB-KW"/>
</dbReference>
<dbReference type="EC" id="2.7.7.7" evidence="2"/>
<keyword evidence="11" id="KW-1185">Reference proteome</keyword>
<dbReference type="Gene3D" id="3.30.420.10">
    <property type="entry name" value="Ribonuclease H-like superfamily/Ribonuclease H"/>
    <property type="match status" value="2"/>
</dbReference>
<evidence type="ECO:0000313" key="10">
    <source>
        <dbReference type="EMBL" id="ATZ80752.1"/>
    </source>
</evidence>
<dbReference type="InterPro" id="IPR006172">
    <property type="entry name" value="DNA-dir_DNA_pol_B"/>
</dbReference>
<dbReference type="SUPFAM" id="SSF56672">
    <property type="entry name" value="DNA/RNA polymerases"/>
    <property type="match status" value="2"/>
</dbReference>
<evidence type="ECO:0000256" key="8">
    <source>
        <dbReference type="ARBA" id="ARBA00049244"/>
    </source>
</evidence>
<evidence type="ECO:0000256" key="6">
    <source>
        <dbReference type="ARBA" id="ARBA00023109"/>
    </source>
</evidence>
<dbReference type="GO" id="GO:0006297">
    <property type="term" value="P:nucleotide-excision repair, DNA gap filling"/>
    <property type="evidence" value="ECO:0007669"/>
    <property type="project" value="TreeGrafter"/>
</dbReference>
<dbReference type="Gene3D" id="3.30.342.10">
    <property type="entry name" value="DNA Polymerase, chain B, domain 1"/>
    <property type="match status" value="1"/>
</dbReference>
<keyword evidence="4" id="KW-0548">Nucleotidyltransferase</keyword>
<dbReference type="GO" id="GO:0045004">
    <property type="term" value="P:DNA replication proofreading"/>
    <property type="evidence" value="ECO:0007669"/>
    <property type="project" value="TreeGrafter"/>
</dbReference>
<comment type="catalytic activity">
    <reaction evidence="8">
        <text>DNA(n) + a 2'-deoxyribonucleoside 5'-triphosphate = DNA(n+1) + diphosphate</text>
        <dbReference type="Rhea" id="RHEA:22508"/>
        <dbReference type="Rhea" id="RHEA-COMP:17339"/>
        <dbReference type="Rhea" id="RHEA-COMP:17340"/>
        <dbReference type="ChEBI" id="CHEBI:33019"/>
        <dbReference type="ChEBI" id="CHEBI:61560"/>
        <dbReference type="ChEBI" id="CHEBI:173112"/>
        <dbReference type="EC" id="2.7.7.7"/>
    </reaction>
</comment>
<dbReference type="CDD" id="cd00081">
    <property type="entry name" value="Hint"/>
    <property type="match status" value="1"/>
</dbReference>
<evidence type="ECO:0000256" key="1">
    <source>
        <dbReference type="ARBA" id="ARBA00005755"/>
    </source>
</evidence>
<keyword evidence="7" id="KW-0238">DNA-binding</keyword>
<dbReference type="GO" id="GO:0003677">
    <property type="term" value="F:DNA binding"/>
    <property type="evidence" value="ECO:0007669"/>
    <property type="project" value="UniProtKB-KW"/>
</dbReference>
<dbReference type="InterPro" id="IPR043502">
    <property type="entry name" value="DNA/RNA_pol_sf"/>
</dbReference>
<dbReference type="InterPro" id="IPR030934">
    <property type="entry name" value="Intein_C"/>
</dbReference>
<evidence type="ECO:0000256" key="7">
    <source>
        <dbReference type="ARBA" id="ARBA00023125"/>
    </source>
</evidence>
<dbReference type="SMART" id="SM00305">
    <property type="entry name" value="HintC"/>
    <property type="match status" value="1"/>
</dbReference>
<evidence type="ECO:0000256" key="2">
    <source>
        <dbReference type="ARBA" id="ARBA00012417"/>
    </source>
</evidence>
<dbReference type="PRINTS" id="PR00106">
    <property type="entry name" value="DNAPOLB"/>
</dbReference>
<dbReference type="SMART" id="SM00486">
    <property type="entry name" value="POLBc"/>
    <property type="match status" value="1"/>
</dbReference>
<evidence type="ECO:0000256" key="5">
    <source>
        <dbReference type="ARBA" id="ARBA00022932"/>
    </source>
</evidence>
<evidence type="ECO:0000256" key="4">
    <source>
        <dbReference type="ARBA" id="ARBA00022695"/>
    </source>
</evidence>
<reference evidence="10" key="1">
    <citation type="journal article" date="2017" name="Elife">
        <title>The kinetoplastid-infecting Bodo saltans virus (BsV), a window into the most abundant giant viruses in the sea.</title>
        <authorList>
            <person name="Deeg C.M."/>
            <person name="Chow C.-E.T."/>
            <person name="Suttle C.A."/>
        </authorList>
    </citation>
    <scope>NUCLEOTIDE SEQUENCE</scope>
    <source>
        <strain evidence="10">NG1</strain>
    </source>
</reference>
<dbReference type="GO" id="GO:0008296">
    <property type="term" value="F:3'-5'-DNA exonuclease activity"/>
    <property type="evidence" value="ECO:0007669"/>
    <property type="project" value="TreeGrafter"/>
</dbReference>
<dbReference type="Gene3D" id="3.90.1600.10">
    <property type="entry name" value="Palm domain of DNA polymerase"/>
    <property type="match status" value="1"/>
</dbReference>
<dbReference type="GO" id="GO:0039693">
    <property type="term" value="P:viral DNA genome replication"/>
    <property type="evidence" value="ECO:0007669"/>
    <property type="project" value="UniProtKB-KW"/>
</dbReference>